<dbReference type="EMBL" id="JBHLVZ010000008">
    <property type="protein sequence ID" value="MFC0385526.1"/>
    <property type="molecule type" value="Genomic_DNA"/>
</dbReference>
<dbReference type="InterPro" id="IPR008995">
    <property type="entry name" value="Mo/tungstate-bd_C_term_dom"/>
</dbReference>
<dbReference type="SUPFAM" id="SSF50331">
    <property type="entry name" value="MOP-like"/>
    <property type="match status" value="1"/>
</dbReference>
<protein>
    <submittedName>
        <fullName evidence="5">ABC transporter ATP-binding protein</fullName>
    </submittedName>
</protein>
<dbReference type="PANTHER" id="PTHR42781:SF4">
    <property type="entry name" value="SPERMIDINE_PUTRESCINE IMPORT ATP-BINDING PROTEIN POTA"/>
    <property type="match status" value="1"/>
</dbReference>
<name>A0ABV6IQ16_9PROT</name>
<dbReference type="PROSITE" id="PS00211">
    <property type="entry name" value="ABC_TRANSPORTER_1"/>
    <property type="match status" value="1"/>
</dbReference>
<dbReference type="RefSeq" id="WP_377049677.1">
    <property type="nucleotide sequence ID" value="NZ_JBHLVZ010000008.1"/>
</dbReference>
<dbReference type="InterPro" id="IPR003593">
    <property type="entry name" value="AAA+_ATPase"/>
</dbReference>
<evidence type="ECO:0000256" key="1">
    <source>
        <dbReference type="ARBA" id="ARBA00022448"/>
    </source>
</evidence>
<reference evidence="5 6" key="1">
    <citation type="submission" date="2024-09" db="EMBL/GenBank/DDBJ databases">
        <authorList>
            <person name="Sun Q."/>
            <person name="Mori K."/>
        </authorList>
    </citation>
    <scope>NUCLEOTIDE SEQUENCE [LARGE SCALE GENOMIC DNA]</scope>
    <source>
        <strain evidence="5 6">CCM 7468</strain>
    </source>
</reference>
<evidence type="ECO:0000259" key="4">
    <source>
        <dbReference type="PROSITE" id="PS50893"/>
    </source>
</evidence>
<dbReference type="PROSITE" id="PS50893">
    <property type="entry name" value="ABC_TRANSPORTER_2"/>
    <property type="match status" value="1"/>
</dbReference>
<dbReference type="InterPro" id="IPR003439">
    <property type="entry name" value="ABC_transporter-like_ATP-bd"/>
</dbReference>
<dbReference type="PANTHER" id="PTHR42781">
    <property type="entry name" value="SPERMIDINE/PUTRESCINE IMPORT ATP-BINDING PROTEIN POTA"/>
    <property type="match status" value="1"/>
</dbReference>
<keyword evidence="3 5" id="KW-0067">ATP-binding</keyword>
<comment type="caution">
    <text evidence="5">The sequence shown here is derived from an EMBL/GenBank/DDBJ whole genome shotgun (WGS) entry which is preliminary data.</text>
</comment>
<sequence length="363" mass="38881">MTKPYLELQGLSKSYDGRTRALDGVDLTAAKGEFITFLGPSGSGKTTTLMLIAGFEAASAGEILVDGAPITRVPPHKRGIGIVFQNYALFPHRTALGNVMFPLEMRKVPKTQAVEKARAMLALVGLERLAERHPREMSGGQQQRVALARALVFDPALLLLDEPLGALDKNLREQLQIEIKRIQRSLGVTTIFVTHDQSEAMAMSDRIVVFEGGRIQQAGTPLEIYNRPVNDFVARFVGDSNLLPLLLTDPTAGIGEVAGIGPVHVPAQSGREAGEAATLLLRPEGFGLAGEGAINTCRMQVETVVHYGDSALLVGHAGQTALRARLPGLVAQGITSNMEIVLSWNPSSAHLMPAVMRDGSQNS</sequence>
<evidence type="ECO:0000313" key="5">
    <source>
        <dbReference type="EMBL" id="MFC0385526.1"/>
    </source>
</evidence>
<dbReference type="InterPro" id="IPR027417">
    <property type="entry name" value="P-loop_NTPase"/>
</dbReference>
<organism evidence="5 6">
    <name type="scientific">Muricoccus vinaceus</name>
    <dbReference type="NCBI Taxonomy" id="424704"/>
    <lineage>
        <taxon>Bacteria</taxon>
        <taxon>Pseudomonadati</taxon>
        <taxon>Pseudomonadota</taxon>
        <taxon>Alphaproteobacteria</taxon>
        <taxon>Acetobacterales</taxon>
        <taxon>Roseomonadaceae</taxon>
        <taxon>Muricoccus</taxon>
    </lineage>
</organism>
<dbReference type="Pfam" id="PF00005">
    <property type="entry name" value="ABC_tran"/>
    <property type="match status" value="1"/>
</dbReference>
<keyword evidence="6" id="KW-1185">Reference proteome</keyword>
<dbReference type="SMART" id="SM00382">
    <property type="entry name" value="AAA"/>
    <property type="match status" value="1"/>
</dbReference>
<dbReference type="GO" id="GO:0005524">
    <property type="term" value="F:ATP binding"/>
    <property type="evidence" value="ECO:0007669"/>
    <property type="project" value="UniProtKB-KW"/>
</dbReference>
<feature type="domain" description="ABC transporter" evidence="4">
    <location>
        <begin position="6"/>
        <end position="237"/>
    </location>
</feature>
<dbReference type="SUPFAM" id="SSF52540">
    <property type="entry name" value="P-loop containing nucleoside triphosphate hydrolases"/>
    <property type="match status" value="1"/>
</dbReference>
<dbReference type="Gene3D" id="3.40.50.300">
    <property type="entry name" value="P-loop containing nucleotide triphosphate hydrolases"/>
    <property type="match status" value="1"/>
</dbReference>
<accession>A0ABV6IQ16</accession>
<proteinExistence type="predicted"/>
<dbReference type="InterPro" id="IPR017871">
    <property type="entry name" value="ABC_transporter-like_CS"/>
</dbReference>
<dbReference type="Proteomes" id="UP001589789">
    <property type="component" value="Unassembled WGS sequence"/>
</dbReference>
<dbReference type="InterPro" id="IPR050093">
    <property type="entry name" value="ABC_SmlMolc_Importer"/>
</dbReference>
<keyword evidence="1" id="KW-0813">Transport</keyword>
<evidence type="ECO:0000313" key="6">
    <source>
        <dbReference type="Proteomes" id="UP001589789"/>
    </source>
</evidence>
<dbReference type="Gene3D" id="2.40.50.100">
    <property type="match status" value="1"/>
</dbReference>
<gene>
    <name evidence="5" type="ORF">ACFFIC_08130</name>
</gene>
<evidence type="ECO:0000256" key="2">
    <source>
        <dbReference type="ARBA" id="ARBA00022741"/>
    </source>
</evidence>
<keyword evidence="2" id="KW-0547">Nucleotide-binding</keyword>
<evidence type="ECO:0000256" key="3">
    <source>
        <dbReference type="ARBA" id="ARBA00022840"/>
    </source>
</evidence>